<sequence>MKRVQRVAFATTRRLAGTSYRLSSTQASAAVAKPHVSDSATITMQPETDSGTLDIRRVPCPKIDWPLEYTQQQIDQTLPLLERAANIPLVKRMLEQNGAVRKEFHWPAGKQRLVQAPETFTYGAMLRPQNLPLVPLVFAWRPRFTPDHLNREMFDASFQDPNLPKQSVQIRIPGVTIVNYLGPELGFNGLVDGIAGRLRTVHPGLPTALIDDITARACFSNMSGKPAFTANFQLEYLTPIPVERFIVMDAWVTCIERRKTFISTHLADAMTGQTFVKAKTLFVSAT</sequence>
<dbReference type="AlphaFoldDB" id="A0A9W7XJY1"/>
<dbReference type="Pfam" id="PF03061">
    <property type="entry name" value="4HBT"/>
    <property type="match status" value="1"/>
</dbReference>
<protein>
    <recommendedName>
        <fullName evidence="1">Thioesterase domain-containing protein</fullName>
    </recommendedName>
</protein>
<dbReference type="SUPFAM" id="SSF54637">
    <property type="entry name" value="Thioesterase/thiol ester dehydrase-isomerase"/>
    <property type="match status" value="1"/>
</dbReference>
<reference evidence="2" key="1">
    <citation type="submission" date="2022-07" db="EMBL/GenBank/DDBJ databases">
        <title>Phylogenomic reconstructions and comparative analyses of Kickxellomycotina fungi.</title>
        <authorList>
            <person name="Reynolds N.K."/>
            <person name="Stajich J.E."/>
            <person name="Barry K."/>
            <person name="Grigoriev I.V."/>
            <person name="Crous P."/>
            <person name="Smith M.E."/>
        </authorList>
    </citation>
    <scope>NUCLEOTIDE SEQUENCE</scope>
    <source>
        <strain evidence="2">NBRC 105413</strain>
    </source>
</reference>
<organism evidence="2 3">
    <name type="scientific">Coemansia asiatica</name>
    <dbReference type="NCBI Taxonomy" id="1052880"/>
    <lineage>
        <taxon>Eukaryota</taxon>
        <taxon>Fungi</taxon>
        <taxon>Fungi incertae sedis</taxon>
        <taxon>Zoopagomycota</taxon>
        <taxon>Kickxellomycotina</taxon>
        <taxon>Kickxellomycetes</taxon>
        <taxon>Kickxellales</taxon>
        <taxon>Kickxellaceae</taxon>
        <taxon>Coemansia</taxon>
    </lineage>
</organism>
<gene>
    <name evidence="2" type="ORF">LPJ64_003544</name>
</gene>
<proteinExistence type="predicted"/>
<feature type="domain" description="Thioesterase" evidence="1">
    <location>
        <begin position="200"/>
        <end position="263"/>
    </location>
</feature>
<evidence type="ECO:0000259" key="1">
    <source>
        <dbReference type="Pfam" id="PF03061"/>
    </source>
</evidence>
<dbReference type="InterPro" id="IPR006683">
    <property type="entry name" value="Thioestr_dom"/>
</dbReference>
<comment type="caution">
    <text evidence="2">The sequence shown here is derived from an EMBL/GenBank/DDBJ whole genome shotgun (WGS) entry which is preliminary data.</text>
</comment>
<dbReference type="EMBL" id="JANBOH010000140">
    <property type="protein sequence ID" value="KAJ1644820.1"/>
    <property type="molecule type" value="Genomic_DNA"/>
</dbReference>
<dbReference type="PANTHER" id="PTHR47260:SF1">
    <property type="entry name" value="UPF0644 PROTEIN PB2B4.06"/>
    <property type="match status" value="1"/>
</dbReference>
<dbReference type="PANTHER" id="PTHR47260">
    <property type="entry name" value="UPF0644 PROTEIN PB2B4.06"/>
    <property type="match status" value="1"/>
</dbReference>
<name>A0A9W7XJY1_9FUNG</name>
<accession>A0A9W7XJY1</accession>
<evidence type="ECO:0000313" key="3">
    <source>
        <dbReference type="Proteomes" id="UP001145021"/>
    </source>
</evidence>
<evidence type="ECO:0000313" key="2">
    <source>
        <dbReference type="EMBL" id="KAJ1644820.1"/>
    </source>
</evidence>
<dbReference type="InterPro" id="IPR029069">
    <property type="entry name" value="HotDog_dom_sf"/>
</dbReference>
<keyword evidence="3" id="KW-1185">Reference proteome</keyword>
<dbReference type="InterPro" id="IPR052061">
    <property type="entry name" value="PTE-AB_protein"/>
</dbReference>
<dbReference type="Gene3D" id="3.10.129.10">
    <property type="entry name" value="Hotdog Thioesterase"/>
    <property type="match status" value="1"/>
</dbReference>
<dbReference type="Proteomes" id="UP001145021">
    <property type="component" value="Unassembled WGS sequence"/>
</dbReference>